<accession>A0A8D8G0L6</accession>
<keyword evidence="1" id="KW-1133">Transmembrane helix</keyword>
<reference evidence="2" key="1">
    <citation type="submission" date="2021-05" db="EMBL/GenBank/DDBJ databases">
        <authorList>
            <person name="Alioto T."/>
            <person name="Alioto T."/>
            <person name="Gomez Garrido J."/>
        </authorList>
    </citation>
    <scope>NUCLEOTIDE SEQUENCE</scope>
</reference>
<dbReference type="EMBL" id="HBUE01120109">
    <property type="protein sequence ID" value="CAG6492050.1"/>
    <property type="molecule type" value="Transcribed_RNA"/>
</dbReference>
<dbReference type="EMBL" id="HBUE01120111">
    <property type="protein sequence ID" value="CAG6492051.1"/>
    <property type="molecule type" value="Transcribed_RNA"/>
</dbReference>
<evidence type="ECO:0000313" key="2">
    <source>
        <dbReference type="EMBL" id="CAG6492042.1"/>
    </source>
</evidence>
<dbReference type="EMBL" id="HBUE01120103">
    <property type="protein sequence ID" value="CAG6492044.1"/>
    <property type="molecule type" value="Transcribed_RNA"/>
</dbReference>
<keyword evidence="1" id="KW-0472">Membrane</keyword>
<dbReference type="AlphaFoldDB" id="A0A8D8G0L6"/>
<name>A0A8D8G0L6_CULPI</name>
<organism evidence="2">
    <name type="scientific">Culex pipiens</name>
    <name type="common">House mosquito</name>
    <dbReference type="NCBI Taxonomy" id="7175"/>
    <lineage>
        <taxon>Eukaryota</taxon>
        <taxon>Metazoa</taxon>
        <taxon>Ecdysozoa</taxon>
        <taxon>Arthropoda</taxon>
        <taxon>Hexapoda</taxon>
        <taxon>Insecta</taxon>
        <taxon>Pterygota</taxon>
        <taxon>Neoptera</taxon>
        <taxon>Endopterygota</taxon>
        <taxon>Diptera</taxon>
        <taxon>Nematocera</taxon>
        <taxon>Culicoidea</taxon>
        <taxon>Culicidae</taxon>
        <taxon>Culicinae</taxon>
        <taxon>Culicini</taxon>
        <taxon>Culex</taxon>
        <taxon>Culex</taxon>
    </lineage>
</organism>
<keyword evidence="1" id="KW-0812">Transmembrane</keyword>
<protein>
    <submittedName>
        <fullName evidence="2">(northern house mosquito) hypothetical protein</fullName>
    </submittedName>
</protein>
<proteinExistence type="predicted"/>
<dbReference type="EMBL" id="HBUE01120119">
    <property type="protein sequence ID" value="CAG6492055.1"/>
    <property type="molecule type" value="Transcribed_RNA"/>
</dbReference>
<dbReference type="EMBL" id="HBUE01120101">
    <property type="protein sequence ID" value="CAG6492042.1"/>
    <property type="molecule type" value="Transcribed_RNA"/>
</dbReference>
<dbReference type="EMBL" id="HBUE01120120">
    <property type="protein sequence ID" value="CAG6492057.1"/>
    <property type="molecule type" value="Transcribed_RNA"/>
</dbReference>
<sequence length="177" mass="20769">MLGFPHSTLGEIYCTHSYTATNSHERPVFREVFSHFFFFAQHTLQQHHASENSLKFNQQQIERALYVMNFWLHVHKLFFSKCSNLFAVRRFASFFSISIVSILVGSSASVFVCCVKDKHIQINTRKDCVIFHSRKTTARRFFLLPFPRSSLLFRFSQRTHKKHFARVCVCVGRNVAQ</sequence>
<evidence type="ECO:0000256" key="1">
    <source>
        <dbReference type="SAM" id="Phobius"/>
    </source>
</evidence>
<feature type="transmembrane region" description="Helical" evidence="1">
    <location>
        <begin position="91"/>
        <end position="115"/>
    </location>
</feature>